<dbReference type="Gene3D" id="3.30.450.20">
    <property type="entry name" value="PAS domain"/>
    <property type="match status" value="1"/>
</dbReference>
<dbReference type="EC" id="2.7.13.3" evidence="2"/>
<dbReference type="PANTHER" id="PTHR45453:SF1">
    <property type="entry name" value="PHOSPHATE REGULON SENSOR PROTEIN PHOR"/>
    <property type="match status" value="1"/>
</dbReference>
<evidence type="ECO:0000256" key="5">
    <source>
        <dbReference type="ARBA" id="ARBA00022777"/>
    </source>
</evidence>
<dbReference type="SMART" id="SM00448">
    <property type="entry name" value="REC"/>
    <property type="match status" value="1"/>
</dbReference>
<dbReference type="PROSITE" id="PS50112">
    <property type="entry name" value="PAS"/>
    <property type="match status" value="1"/>
</dbReference>
<dbReference type="InterPro" id="IPR001789">
    <property type="entry name" value="Sig_transdc_resp-reg_receiver"/>
</dbReference>
<dbReference type="SUPFAM" id="SSF52172">
    <property type="entry name" value="CheY-like"/>
    <property type="match status" value="1"/>
</dbReference>
<evidence type="ECO:0000259" key="9">
    <source>
        <dbReference type="PROSITE" id="PS50109"/>
    </source>
</evidence>
<keyword evidence="3" id="KW-0597">Phosphoprotein</keyword>
<feature type="domain" description="Histidine kinase" evidence="9">
    <location>
        <begin position="422"/>
        <end position="637"/>
    </location>
</feature>
<feature type="domain" description="Response regulatory" evidence="10">
    <location>
        <begin position="8"/>
        <end position="122"/>
    </location>
</feature>
<evidence type="ECO:0000256" key="6">
    <source>
        <dbReference type="ARBA" id="ARBA00023012"/>
    </source>
</evidence>
<dbReference type="PRINTS" id="PR00344">
    <property type="entry name" value="BCTRLSENSOR"/>
</dbReference>
<evidence type="ECO:0000256" key="8">
    <source>
        <dbReference type="PROSITE-ProRule" id="PRU00169"/>
    </source>
</evidence>
<dbReference type="InterPro" id="IPR003018">
    <property type="entry name" value="GAF"/>
</dbReference>
<evidence type="ECO:0000256" key="7">
    <source>
        <dbReference type="ARBA" id="ARBA00023136"/>
    </source>
</evidence>
<reference evidence="12 13" key="1">
    <citation type="submission" date="2015-07" db="EMBL/GenBank/DDBJ databases">
        <title>Genome sequence of Leptolinea tardivitalis DSM 16556.</title>
        <authorList>
            <person name="Hemp J."/>
            <person name="Ward L.M."/>
            <person name="Pace L.A."/>
            <person name="Fischer W.W."/>
        </authorList>
    </citation>
    <scope>NUCLEOTIDE SEQUENCE [LARGE SCALE GENOMIC DNA]</scope>
    <source>
        <strain evidence="12 13">YMTK-2</strain>
    </source>
</reference>
<dbReference type="Gene3D" id="3.40.50.2300">
    <property type="match status" value="1"/>
</dbReference>
<dbReference type="InterPro" id="IPR011006">
    <property type="entry name" value="CheY-like_superfamily"/>
</dbReference>
<dbReference type="GO" id="GO:0000155">
    <property type="term" value="F:phosphorelay sensor kinase activity"/>
    <property type="evidence" value="ECO:0007669"/>
    <property type="project" value="InterPro"/>
</dbReference>
<sequence length="647" mass="71433">MTLSFHDPILVLTSDPQVNTLVETMLRPEGFDVKVVTLIADAKKTLNEGFPRLAIIGEKLPDGSGLTFARELSDITPTTPVILFTYQESTTMLKQAIQAGVMDTFTLPIRGDDFLKLVRNGLAIADRRRGWMQKETRLATANLRSQMSDLETLSRLSQSITSKLDLDSVLSTVMDTAVSLTNAEESSLLLVDETTGELYLRASRNFREDTGNVDFRMGIGDTLAGTVIRTGQPVLVDEDNLKKIKTDYLVYSLIYVPLKTHDRIVGVLGVDNRNLKKPFNDYHVRLLSAVADFAAIAIENAQVFSNTDNERARLETILTKVQDGVIILDAENKVIFVNQGAREALSLNGTEPASDSDISNLQMDQIMDLLDRGSSRAEINLNEGRVMDAQVTPISNVGTVITLHDISMFKELDRAKSDFVNTVSHDLRTPLTTILGYVELVERVGPVTDLQREYIRHVQMSVHNISNLVNDLLNLGRIEAGFDKHKEIVHIDHLIGESCETLKDQLAYKGHRLSVDIPPNMPPVWGNPILLAQVVDNLLGNSIKYTPPGGQIFIKAEIEGNQMILQFKDTGVGIPPMDLPFIFDKFFRASNAAGEASGTGLGLAIVKSIVETHYGRIWVDSVLSQGSTFNVVLPLYEETKSSPTTGE</sequence>
<dbReference type="FunFam" id="1.10.287.130:FF:000001">
    <property type="entry name" value="Two-component sensor histidine kinase"/>
    <property type="match status" value="1"/>
</dbReference>
<dbReference type="InterPro" id="IPR003661">
    <property type="entry name" value="HisK_dim/P_dom"/>
</dbReference>
<dbReference type="OrthoDB" id="9767900at2"/>
<protein>
    <recommendedName>
        <fullName evidence="2">histidine kinase</fullName>
        <ecNumber evidence="2">2.7.13.3</ecNumber>
    </recommendedName>
</protein>
<dbReference type="FunFam" id="3.30.565.10:FF:000006">
    <property type="entry name" value="Sensor histidine kinase WalK"/>
    <property type="match status" value="1"/>
</dbReference>
<evidence type="ECO:0000259" key="11">
    <source>
        <dbReference type="PROSITE" id="PS50112"/>
    </source>
</evidence>
<evidence type="ECO:0000256" key="1">
    <source>
        <dbReference type="ARBA" id="ARBA00000085"/>
    </source>
</evidence>
<keyword evidence="7" id="KW-0472">Membrane</keyword>
<gene>
    <name evidence="12" type="ORF">ADM99_16190</name>
</gene>
<comment type="caution">
    <text evidence="12">The sequence shown here is derived from an EMBL/GenBank/DDBJ whole genome shotgun (WGS) entry which is preliminary data.</text>
</comment>
<comment type="catalytic activity">
    <reaction evidence="1">
        <text>ATP + protein L-histidine = ADP + protein N-phospho-L-histidine.</text>
        <dbReference type="EC" id="2.7.13.3"/>
    </reaction>
</comment>
<dbReference type="SUPFAM" id="SSF55874">
    <property type="entry name" value="ATPase domain of HSP90 chaperone/DNA topoisomerase II/histidine kinase"/>
    <property type="match status" value="1"/>
</dbReference>
<evidence type="ECO:0000256" key="3">
    <source>
        <dbReference type="ARBA" id="ARBA00022553"/>
    </source>
</evidence>
<dbReference type="Gene3D" id="3.30.565.10">
    <property type="entry name" value="Histidine kinase-like ATPase, C-terminal domain"/>
    <property type="match status" value="1"/>
</dbReference>
<dbReference type="SUPFAM" id="SSF47384">
    <property type="entry name" value="Homodimeric domain of signal transducing histidine kinase"/>
    <property type="match status" value="1"/>
</dbReference>
<dbReference type="SUPFAM" id="SSF55781">
    <property type="entry name" value="GAF domain-like"/>
    <property type="match status" value="1"/>
</dbReference>
<dbReference type="InterPro" id="IPR036097">
    <property type="entry name" value="HisK_dim/P_sf"/>
</dbReference>
<accession>A0A0P6X8Q8</accession>
<proteinExistence type="predicted"/>
<dbReference type="EMBL" id="LGCK01000014">
    <property type="protein sequence ID" value="KPL70638.1"/>
    <property type="molecule type" value="Genomic_DNA"/>
</dbReference>
<dbReference type="SMART" id="SM00387">
    <property type="entry name" value="HATPase_c"/>
    <property type="match status" value="1"/>
</dbReference>
<keyword evidence="5" id="KW-0418">Kinase</keyword>
<dbReference type="RefSeq" id="WP_062422554.1">
    <property type="nucleotide sequence ID" value="NZ_BBYA01000010.1"/>
</dbReference>
<keyword evidence="13" id="KW-1185">Reference proteome</keyword>
<dbReference type="STRING" id="229920.ADM99_16190"/>
<keyword evidence="6" id="KW-0902">Two-component regulatory system</keyword>
<dbReference type="InterPro" id="IPR004358">
    <property type="entry name" value="Sig_transdc_His_kin-like_C"/>
</dbReference>
<dbReference type="Gene3D" id="3.30.450.40">
    <property type="match status" value="1"/>
</dbReference>
<dbReference type="SMART" id="SM00388">
    <property type="entry name" value="HisKA"/>
    <property type="match status" value="1"/>
</dbReference>
<name>A0A0P6X8Q8_9CHLR</name>
<dbReference type="Pfam" id="PF13188">
    <property type="entry name" value="PAS_8"/>
    <property type="match status" value="1"/>
</dbReference>
<dbReference type="Proteomes" id="UP000050430">
    <property type="component" value="Unassembled WGS sequence"/>
</dbReference>
<dbReference type="PROSITE" id="PS50109">
    <property type="entry name" value="HIS_KIN"/>
    <property type="match status" value="1"/>
</dbReference>
<evidence type="ECO:0000259" key="10">
    <source>
        <dbReference type="PROSITE" id="PS50110"/>
    </source>
</evidence>
<evidence type="ECO:0000313" key="12">
    <source>
        <dbReference type="EMBL" id="KPL70638.1"/>
    </source>
</evidence>
<dbReference type="Pfam" id="PF00512">
    <property type="entry name" value="HisKA"/>
    <property type="match status" value="1"/>
</dbReference>
<keyword evidence="4" id="KW-0808">Transferase</keyword>
<organism evidence="12 13">
    <name type="scientific">Leptolinea tardivitalis</name>
    <dbReference type="NCBI Taxonomy" id="229920"/>
    <lineage>
        <taxon>Bacteria</taxon>
        <taxon>Bacillati</taxon>
        <taxon>Chloroflexota</taxon>
        <taxon>Anaerolineae</taxon>
        <taxon>Anaerolineales</taxon>
        <taxon>Anaerolineaceae</taxon>
        <taxon>Leptolinea</taxon>
    </lineage>
</organism>
<dbReference type="GO" id="GO:0005886">
    <property type="term" value="C:plasma membrane"/>
    <property type="evidence" value="ECO:0007669"/>
    <property type="project" value="TreeGrafter"/>
</dbReference>
<dbReference type="InterPro" id="IPR005467">
    <property type="entry name" value="His_kinase_dom"/>
</dbReference>
<dbReference type="SMART" id="SM00065">
    <property type="entry name" value="GAF"/>
    <property type="match status" value="1"/>
</dbReference>
<evidence type="ECO:0000256" key="4">
    <source>
        <dbReference type="ARBA" id="ARBA00022679"/>
    </source>
</evidence>
<dbReference type="InterPro" id="IPR050351">
    <property type="entry name" value="BphY/WalK/GraS-like"/>
</dbReference>
<dbReference type="InterPro" id="IPR036890">
    <property type="entry name" value="HATPase_C_sf"/>
</dbReference>
<comment type="caution">
    <text evidence="8">Lacks conserved residue(s) required for the propagation of feature annotation.</text>
</comment>
<dbReference type="Gene3D" id="1.10.287.130">
    <property type="match status" value="1"/>
</dbReference>
<dbReference type="Pfam" id="PF00072">
    <property type="entry name" value="Response_reg"/>
    <property type="match status" value="1"/>
</dbReference>
<dbReference type="PANTHER" id="PTHR45453">
    <property type="entry name" value="PHOSPHATE REGULON SENSOR PROTEIN PHOR"/>
    <property type="match status" value="1"/>
</dbReference>
<evidence type="ECO:0000256" key="2">
    <source>
        <dbReference type="ARBA" id="ARBA00012438"/>
    </source>
</evidence>
<dbReference type="Pfam" id="PF02518">
    <property type="entry name" value="HATPase_c"/>
    <property type="match status" value="1"/>
</dbReference>
<dbReference type="GO" id="GO:0016036">
    <property type="term" value="P:cellular response to phosphate starvation"/>
    <property type="evidence" value="ECO:0007669"/>
    <property type="project" value="TreeGrafter"/>
</dbReference>
<dbReference type="PROSITE" id="PS50110">
    <property type="entry name" value="RESPONSE_REGULATORY"/>
    <property type="match status" value="1"/>
</dbReference>
<dbReference type="InterPro" id="IPR003594">
    <property type="entry name" value="HATPase_dom"/>
</dbReference>
<dbReference type="CDD" id="cd00156">
    <property type="entry name" value="REC"/>
    <property type="match status" value="1"/>
</dbReference>
<dbReference type="CDD" id="cd00082">
    <property type="entry name" value="HisKA"/>
    <property type="match status" value="1"/>
</dbReference>
<dbReference type="Pfam" id="PF13185">
    <property type="entry name" value="GAF_2"/>
    <property type="match status" value="1"/>
</dbReference>
<evidence type="ECO:0000313" key="13">
    <source>
        <dbReference type="Proteomes" id="UP000050430"/>
    </source>
</evidence>
<dbReference type="GO" id="GO:0004721">
    <property type="term" value="F:phosphoprotein phosphatase activity"/>
    <property type="evidence" value="ECO:0007669"/>
    <property type="project" value="TreeGrafter"/>
</dbReference>
<dbReference type="InterPro" id="IPR000014">
    <property type="entry name" value="PAS"/>
</dbReference>
<dbReference type="InterPro" id="IPR029016">
    <property type="entry name" value="GAF-like_dom_sf"/>
</dbReference>
<dbReference type="AlphaFoldDB" id="A0A0P6X8Q8"/>
<feature type="domain" description="PAS" evidence="11">
    <location>
        <begin position="310"/>
        <end position="351"/>
    </location>
</feature>